<dbReference type="Gene3D" id="3.30.565.10">
    <property type="entry name" value="Histidine kinase-like ATPase, C-terminal domain"/>
    <property type="match status" value="1"/>
</dbReference>
<dbReference type="InterPro" id="IPR005467">
    <property type="entry name" value="His_kinase_dom"/>
</dbReference>
<name>A0AAE3GNX5_9CYAN</name>
<dbReference type="SMART" id="SM00260">
    <property type="entry name" value="CheW"/>
    <property type="match status" value="1"/>
</dbReference>
<keyword evidence="13" id="KW-1185">Reference proteome</keyword>
<dbReference type="InterPro" id="IPR003594">
    <property type="entry name" value="HATPase_dom"/>
</dbReference>
<dbReference type="InterPro" id="IPR008207">
    <property type="entry name" value="Sig_transdc_His_kin_Hpt_dom"/>
</dbReference>
<evidence type="ECO:0000256" key="2">
    <source>
        <dbReference type="ARBA" id="ARBA00012438"/>
    </source>
</evidence>
<dbReference type="SMART" id="SM00073">
    <property type="entry name" value="HPT"/>
    <property type="match status" value="2"/>
</dbReference>
<reference evidence="12" key="1">
    <citation type="submission" date="2022-06" db="EMBL/GenBank/DDBJ databases">
        <title>New cyanobacteria of genus Symplocastrum in benthos of Lake Baikal.</title>
        <authorList>
            <person name="Sorokovikova E."/>
            <person name="Tikhonova I."/>
            <person name="Krasnopeev A."/>
            <person name="Evseev P."/>
            <person name="Gladkikh A."/>
            <person name="Belykh O."/>
        </authorList>
    </citation>
    <scope>NUCLEOTIDE SEQUENCE</scope>
    <source>
        <strain evidence="12">BBK-W-15</strain>
    </source>
</reference>
<dbReference type="InterPro" id="IPR001789">
    <property type="entry name" value="Sig_transdc_resp-reg_receiver"/>
</dbReference>
<evidence type="ECO:0000259" key="10">
    <source>
        <dbReference type="PROSITE" id="PS50110"/>
    </source>
</evidence>
<dbReference type="PRINTS" id="PR00344">
    <property type="entry name" value="BCTRLSENSOR"/>
</dbReference>
<evidence type="ECO:0000256" key="6">
    <source>
        <dbReference type="ARBA" id="ARBA00023012"/>
    </source>
</evidence>
<dbReference type="SMART" id="SM00387">
    <property type="entry name" value="HATPase_c"/>
    <property type="match status" value="1"/>
</dbReference>
<evidence type="ECO:0000313" key="13">
    <source>
        <dbReference type="Proteomes" id="UP001204953"/>
    </source>
</evidence>
<dbReference type="Pfam" id="PF01584">
    <property type="entry name" value="CheW"/>
    <property type="match status" value="1"/>
</dbReference>
<accession>A0AAE3GNX5</accession>
<evidence type="ECO:0000256" key="5">
    <source>
        <dbReference type="ARBA" id="ARBA00022777"/>
    </source>
</evidence>
<dbReference type="SUPFAM" id="SSF50341">
    <property type="entry name" value="CheW-like"/>
    <property type="match status" value="1"/>
</dbReference>
<comment type="caution">
    <text evidence="12">The sequence shown here is derived from an EMBL/GenBank/DDBJ whole genome shotgun (WGS) entry which is preliminary data.</text>
</comment>
<evidence type="ECO:0000256" key="1">
    <source>
        <dbReference type="ARBA" id="ARBA00000085"/>
    </source>
</evidence>
<dbReference type="SUPFAM" id="SSF52172">
    <property type="entry name" value="CheY-like"/>
    <property type="match status" value="1"/>
</dbReference>
<dbReference type="InterPro" id="IPR036890">
    <property type="entry name" value="HATPase_C_sf"/>
</dbReference>
<feature type="domain" description="Response regulatory" evidence="10">
    <location>
        <begin position="778"/>
        <end position="894"/>
    </location>
</feature>
<feature type="domain" description="HPt" evidence="11">
    <location>
        <begin position="138"/>
        <end position="242"/>
    </location>
</feature>
<proteinExistence type="predicted"/>
<dbReference type="Gene3D" id="2.30.30.40">
    <property type="entry name" value="SH3 Domains"/>
    <property type="match status" value="1"/>
</dbReference>
<dbReference type="SMART" id="SM00448">
    <property type="entry name" value="REC"/>
    <property type="match status" value="1"/>
</dbReference>
<comment type="catalytic activity">
    <reaction evidence="1">
        <text>ATP + protein L-histidine = ADP + protein N-phospho-L-histidine.</text>
        <dbReference type="EC" id="2.7.13.3"/>
    </reaction>
</comment>
<evidence type="ECO:0000256" key="3">
    <source>
        <dbReference type="ARBA" id="ARBA00022553"/>
    </source>
</evidence>
<dbReference type="InterPro" id="IPR002545">
    <property type="entry name" value="CheW-lke_dom"/>
</dbReference>
<dbReference type="SUPFAM" id="SSF55874">
    <property type="entry name" value="ATPase domain of HSP90 chaperone/DNA topoisomerase II/histidine kinase"/>
    <property type="match status" value="1"/>
</dbReference>
<dbReference type="EMBL" id="JAMZMM010000006">
    <property type="protein sequence ID" value="MCP2727113.1"/>
    <property type="molecule type" value="Genomic_DNA"/>
</dbReference>
<dbReference type="GO" id="GO:0000160">
    <property type="term" value="P:phosphorelay signal transduction system"/>
    <property type="evidence" value="ECO:0007669"/>
    <property type="project" value="UniProtKB-KW"/>
</dbReference>
<dbReference type="PANTHER" id="PTHR43395">
    <property type="entry name" value="SENSOR HISTIDINE KINASE CHEA"/>
    <property type="match status" value="1"/>
</dbReference>
<gene>
    <name evidence="12" type="ORF">NJ959_01310</name>
</gene>
<dbReference type="Pfam" id="PF01627">
    <property type="entry name" value="Hpt"/>
    <property type="match status" value="2"/>
</dbReference>
<dbReference type="InterPro" id="IPR051315">
    <property type="entry name" value="Bact_Chemotaxis_CheA"/>
</dbReference>
<dbReference type="FunFam" id="3.30.565.10:FF:000016">
    <property type="entry name" value="Chemotaxis protein CheA, putative"/>
    <property type="match status" value="1"/>
</dbReference>
<feature type="modified residue" description="Phosphohistidine" evidence="7">
    <location>
        <position position="185"/>
    </location>
</feature>
<evidence type="ECO:0000259" key="9">
    <source>
        <dbReference type="PROSITE" id="PS50109"/>
    </source>
</evidence>
<dbReference type="Gene3D" id="3.40.50.2300">
    <property type="match status" value="1"/>
</dbReference>
<feature type="modified residue" description="4-aspartylphosphate" evidence="8">
    <location>
        <position position="827"/>
    </location>
</feature>
<dbReference type="GO" id="GO:0004673">
    <property type="term" value="F:protein histidine kinase activity"/>
    <property type="evidence" value="ECO:0007669"/>
    <property type="project" value="UniProtKB-EC"/>
</dbReference>
<dbReference type="CDD" id="cd00088">
    <property type="entry name" value="HPT"/>
    <property type="match status" value="1"/>
</dbReference>
<keyword evidence="3 8" id="KW-0597">Phosphoprotein</keyword>
<dbReference type="InterPro" id="IPR036061">
    <property type="entry name" value="CheW-like_dom_sf"/>
</dbReference>
<evidence type="ECO:0000259" key="11">
    <source>
        <dbReference type="PROSITE" id="PS50894"/>
    </source>
</evidence>
<dbReference type="Pfam" id="PF02518">
    <property type="entry name" value="HATPase_c"/>
    <property type="match status" value="1"/>
</dbReference>
<dbReference type="PANTHER" id="PTHR43395:SF1">
    <property type="entry name" value="CHEMOTAXIS PROTEIN CHEA"/>
    <property type="match status" value="1"/>
</dbReference>
<dbReference type="PROSITE" id="PS50109">
    <property type="entry name" value="HIS_KIN"/>
    <property type="match status" value="1"/>
</dbReference>
<organism evidence="12 13">
    <name type="scientific">Limnofasciculus baicalensis BBK-W-15</name>
    <dbReference type="NCBI Taxonomy" id="2699891"/>
    <lineage>
        <taxon>Bacteria</taxon>
        <taxon>Bacillati</taxon>
        <taxon>Cyanobacteriota</taxon>
        <taxon>Cyanophyceae</taxon>
        <taxon>Coleofasciculales</taxon>
        <taxon>Coleofasciculaceae</taxon>
        <taxon>Limnofasciculus</taxon>
        <taxon>Limnofasciculus baicalensis</taxon>
    </lineage>
</organism>
<dbReference type="InterPro" id="IPR036641">
    <property type="entry name" value="HPT_dom_sf"/>
</dbReference>
<dbReference type="EC" id="2.7.13.3" evidence="2"/>
<feature type="domain" description="HPt" evidence="11">
    <location>
        <begin position="1"/>
        <end position="108"/>
    </location>
</feature>
<dbReference type="InterPro" id="IPR011006">
    <property type="entry name" value="CheY-like_superfamily"/>
</dbReference>
<sequence>MIEDEELREVYKIASQERLEKIESGLERFQSHPDDIATVELMRRQIHILKGDSASVGIESVETVAHYVEQIFLNIQEKRQVFNSELGERIVLGLAALTKLVKEAVTGESSGVNIEDLLYQLTGKIVQLPGQNQEIAPTFIEDRELREVYRITSQERLQRMETDLLYLEQHPQERGILEQLLREAHSLKGDSRSVGIEPIETIVHEVEEILSRLKRQEMVLQPQLGDLLYQSLDLVGKLVKEAVTGEPSRVDPGFILNQLIGSISEFSIEESESIKNEVILPSSVKEINSELPSVNEPYTIDTIRVPTRDLDALVTQTDELTVTRIAIGYTTAAIEEMVILWEDWKAFQRKVKYSHKLSSEPLINPYEERLEKLIESLKISTEENLSRLNEITGELNERIRALRLLPLATLFQIFPRMVRDLAKQQGKEVQLIVEGGETTADKRIIEEIKDSLMHMIRNGIDHGIETVDERERLGKPPVATIWLRGYQKGNSIIIEVADDGRGLNIENIKQTAIKRKLYTPEELGVMTENQIYNLIFAPGFSTRSFITEISGRGIGLDVVRTNVERLKGNIQIESNLGEGCSFRIEISTSLASLTVLLFEVQGIVHAIPLESVKTTLLVGLDQIAIADGKETIIWEDRSVTVSSLVDLLELSNYPAKLDPKFSTNPLFSGKTASGRGGISLTPAWQEQLESDLRYCILLQVGDTVSGFFVDRLLDTQEVVLKPQSQVLKKVRNVTGATILPTGDVCTILSVPDLIRSLEKRTISAVAIKSREIVKQKPVILLVEDSIFVRTQEKRLLEKAGYEVVIAVDGLEGYNKLKTRDFDAVVSDVEMPRLDGFSLTATIRQNPDYHDLPIILVTTLDSEADQKRGSEAGANAYIIKSKFNQEFLLETLAKLV</sequence>
<evidence type="ECO:0000256" key="4">
    <source>
        <dbReference type="ARBA" id="ARBA00022679"/>
    </source>
</evidence>
<feature type="domain" description="Histidine kinase" evidence="9">
    <location>
        <begin position="368"/>
        <end position="590"/>
    </location>
</feature>
<dbReference type="Gene3D" id="1.20.120.160">
    <property type="entry name" value="HPT domain"/>
    <property type="match status" value="2"/>
</dbReference>
<dbReference type="GO" id="GO:0006935">
    <property type="term" value="P:chemotaxis"/>
    <property type="evidence" value="ECO:0007669"/>
    <property type="project" value="InterPro"/>
</dbReference>
<evidence type="ECO:0000256" key="8">
    <source>
        <dbReference type="PROSITE-ProRule" id="PRU00169"/>
    </source>
</evidence>
<keyword evidence="6" id="KW-0902">Two-component regulatory system</keyword>
<dbReference type="PROSITE" id="PS50110">
    <property type="entry name" value="RESPONSE_REGULATORY"/>
    <property type="match status" value="1"/>
</dbReference>
<feature type="modified residue" description="Phosphohistidine" evidence="7">
    <location>
        <position position="47"/>
    </location>
</feature>
<dbReference type="AlphaFoldDB" id="A0AAE3GNX5"/>
<dbReference type="PROSITE" id="PS50894">
    <property type="entry name" value="HPT"/>
    <property type="match status" value="2"/>
</dbReference>
<dbReference type="CDD" id="cd16916">
    <property type="entry name" value="HATPase_CheA-like"/>
    <property type="match status" value="1"/>
</dbReference>
<keyword evidence="4" id="KW-0808">Transferase</keyword>
<protein>
    <recommendedName>
        <fullName evidence="2">histidine kinase</fullName>
        <ecNumber evidence="2">2.7.13.3</ecNumber>
    </recommendedName>
</protein>
<keyword evidence="5 12" id="KW-0418">Kinase</keyword>
<evidence type="ECO:0000313" key="12">
    <source>
        <dbReference type="EMBL" id="MCP2727113.1"/>
    </source>
</evidence>
<dbReference type="Pfam" id="PF00072">
    <property type="entry name" value="Response_reg"/>
    <property type="match status" value="1"/>
</dbReference>
<dbReference type="InterPro" id="IPR004358">
    <property type="entry name" value="Sig_transdc_His_kin-like_C"/>
</dbReference>
<dbReference type="SUPFAM" id="SSF47226">
    <property type="entry name" value="Histidine-containing phosphotransfer domain, HPT domain"/>
    <property type="match status" value="2"/>
</dbReference>
<dbReference type="Proteomes" id="UP001204953">
    <property type="component" value="Unassembled WGS sequence"/>
</dbReference>
<evidence type="ECO:0000256" key="7">
    <source>
        <dbReference type="PROSITE-ProRule" id="PRU00110"/>
    </source>
</evidence>